<proteinExistence type="predicted"/>
<gene>
    <name evidence="1" type="ORF">E5358_11685</name>
</gene>
<reference evidence="1" key="1">
    <citation type="submission" date="2019-04" db="EMBL/GenBank/DDBJ databases">
        <title>Microbes associate with the intestines of laboratory mice.</title>
        <authorList>
            <person name="Navarre W."/>
            <person name="Wong E."/>
            <person name="Huang K."/>
            <person name="Tropini C."/>
            <person name="Ng K."/>
            <person name="Yu B."/>
        </authorList>
    </citation>
    <scope>NUCLEOTIDE SEQUENCE</scope>
    <source>
        <strain evidence="1">NM73_A23</strain>
    </source>
</reference>
<dbReference type="Proteomes" id="UP000308886">
    <property type="component" value="Unassembled WGS sequence"/>
</dbReference>
<organism evidence="1 2">
    <name type="scientific">Palleniella muris</name>
    <dbReference type="NCBI Taxonomy" id="3038145"/>
    <lineage>
        <taxon>Bacteria</taxon>
        <taxon>Pseudomonadati</taxon>
        <taxon>Bacteroidota</taxon>
        <taxon>Bacteroidia</taxon>
        <taxon>Bacteroidales</taxon>
        <taxon>Prevotellaceae</taxon>
        <taxon>Palleniella</taxon>
    </lineage>
</organism>
<sequence length="763" mass="86029">MKANIKYMGAAFFACLAFSSCSDDFLKDMKSYDQTTEECYNYYSGAQGRLNDIYKYCQPDVNSDANWQFPSTGRADDLTKCTEEFTGLGGFVNEQIEYTSHTPNEVPDFGFKNTNNIRTMAYGRIRNVNDCIGGIENSTLPESQKRELLGQAHFWRAWCYYMLVKWYGGVPIVTTKQVPEAASFTQRSSTKACIEFICSELDKANEYLAPYTTNGGWQKSEDYGRVTSGAALALKGRVLLMYASPLFNRKGDKQRWQDAYDCIKASIPVINSCGNELQYQGDPGVNASNWASIFSRTGKANKEGILVTLYNDILKGSTPDYHFNNSWEDLIRPGNALGSGLNASATMVDLFPMKDGKRPASCTAYSKLDASAETYDPNAPFLNRDPRFYRTFAFPGVRWAFEGDPNTSTLNNPYKGDDYVLWNYVWYEKEEARDDDYGENGSAYGSDNLGSGAKGIYVRKRSDDKDVSKEGARYKYSQETGFEQSANTWMEIRYAEVLLNLAEAACMIGEMGEAVDQLELIRGRVGYTSTNNYGLPTDLESDKAKCMAAILYERQIELAYEGKRFDDVRRWLLWDGGANFSQVQGAPDTWILGGEYGGNTCTWLGFTPLNGQRRENLFFRVKNDINNGLGGVTSTWTKNPDKTPLDDPNNPDPLLKHLKSKDIKRADYVLDLRKSGTDFENQLTKLADFYNSYLVRRLRKGDGWDQATHNEYSMKFRPHYYFLGLGSAAQNNNKTDFDYVQQTIGWEDNLNGGANGTFDPLAE</sequence>
<comment type="caution">
    <text evidence="1">The sequence shown here is derived from an EMBL/GenBank/DDBJ whole genome shotgun (WGS) entry which is preliminary data.</text>
</comment>
<keyword evidence="2" id="KW-1185">Reference proteome</keyword>
<accession>A0AC61QMU3</accession>
<protein>
    <submittedName>
        <fullName evidence="1">RagB/SusD family nutrient uptake outer membrane protein</fullName>
    </submittedName>
</protein>
<evidence type="ECO:0000313" key="2">
    <source>
        <dbReference type="Proteomes" id="UP000308886"/>
    </source>
</evidence>
<evidence type="ECO:0000313" key="1">
    <source>
        <dbReference type="EMBL" id="TGX80802.1"/>
    </source>
</evidence>
<dbReference type="EMBL" id="SRZC01000021">
    <property type="protein sequence ID" value="TGX80802.1"/>
    <property type="molecule type" value="Genomic_DNA"/>
</dbReference>
<name>A0AC61QMU3_9BACT</name>